<sequence>MWLPTLAEFPATNLSFAEQNPDKIYSLQTVGSENSRPGLRPLFVIFKGTDGADGIVDKTLPRDFALILRGLYDLSSGFL</sequence>
<evidence type="ECO:0000313" key="2">
    <source>
        <dbReference type="Proteomes" id="UP001552299"/>
    </source>
</evidence>
<name>A0ABD0VMD6_DENTH</name>
<accession>A0ABD0VMD6</accession>
<keyword evidence="2" id="KW-1185">Reference proteome</keyword>
<gene>
    <name evidence="1" type="ORF">M5K25_002436</name>
</gene>
<proteinExistence type="predicted"/>
<dbReference type="EMBL" id="JANQDX010000003">
    <property type="protein sequence ID" value="KAL0926224.1"/>
    <property type="molecule type" value="Genomic_DNA"/>
</dbReference>
<comment type="caution">
    <text evidence="1">The sequence shown here is derived from an EMBL/GenBank/DDBJ whole genome shotgun (WGS) entry which is preliminary data.</text>
</comment>
<evidence type="ECO:0000313" key="1">
    <source>
        <dbReference type="EMBL" id="KAL0926224.1"/>
    </source>
</evidence>
<reference evidence="1 2" key="1">
    <citation type="journal article" date="2024" name="Plant Biotechnol. J.">
        <title>Dendrobium thyrsiflorum genome and its molecular insights into genes involved in important horticultural traits.</title>
        <authorList>
            <person name="Chen B."/>
            <person name="Wang J.Y."/>
            <person name="Zheng P.J."/>
            <person name="Li K.L."/>
            <person name="Liang Y.M."/>
            <person name="Chen X.F."/>
            <person name="Zhang C."/>
            <person name="Zhao X."/>
            <person name="He X."/>
            <person name="Zhang G.Q."/>
            <person name="Liu Z.J."/>
            <person name="Xu Q."/>
        </authorList>
    </citation>
    <scope>NUCLEOTIDE SEQUENCE [LARGE SCALE GENOMIC DNA]</scope>
    <source>
        <strain evidence="1">GZMU011</strain>
    </source>
</reference>
<dbReference type="AlphaFoldDB" id="A0ABD0VMD6"/>
<organism evidence="1 2">
    <name type="scientific">Dendrobium thyrsiflorum</name>
    <name type="common">Pinecone-like raceme dendrobium</name>
    <name type="synonym">Orchid</name>
    <dbReference type="NCBI Taxonomy" id="117978"/>
    <lineage>
        <taxon>Eukaryota</taxon>
        <taxon>Viridiplantae</taxon>
        <taxon>Streptophyta</taxon>
        <taxon>Embryophyta</taxon>
        <taxon>Tracheophyta</taxon>
        <taxon>Spermatophyta</taxon>
        <taxon>Magnoliopsida</taxon>
        <taxon>Liliopsida</taxon>
        <taxon>Asparagales</taxon>
        <taxon>Orchidaceae</taxon>
        <taxon>Epidendroideae</taxon>
        <taxon>Malaxideae</taxon>
        <taxon>Dendrobiinae</taxon>
        <taxon>Dendrobium</taxon>
    </lineage>
</organism>
<dbReference type="Proteomes" id="UP001552299">
    <property type="component" value="Unassembled WGS sequence"/>
</dbReference>
<protein>
    <submittedName>
        <fullName evidence="1">Uncharacterized protein</fullName>
    </submittedName>
</protein>